<dbReference type="InterPro" id="IPR012543">
    <property type="entry name" value="DUF1694"/>
</dbReference>
<sequence>MSPKEIEEYLQEGMYGSRENKPEERHIYLGSLRERAELALTKGQVMEPNVYPELESCLQQNASLTMLLNGSIAYSYLSKYIQLANKKNIPFTIVQNEKHDTPIGLLLAHASAVDRAEIFVHDQVWKREQYSWH</sequence>
<reference evidence="1" key="1">
    <citation type="submission" date="2022-07" db="EMBL/GenBank/DDBJ databases">
        <authorList>
            <person name="Li W.-J."/>
            <person name="Deng Q.-Q."/>
        </authorList>
    </citation>
    <scope>NUCLEOTIDE SEQUENCE</scope>
    <source>
        <strain evidence="1">SYSU M60031</strain>
    </source>
</reference>
<protein>
    <submittedName>
        <fullName evidence="1">YueI family protein</fullName>
    </submittedName>
</protein>
<organism evidence="1 2">
    <name type="scientific">Ectobacillus ponti</name>
    <dbReference type="NCBI Taxonomy" id="2961894"/>
    <lineage>
        <taxon>Bacteria</taxon>
        <taxon>Bacillati</taxon>
        <taxon>Bacillota</taxon>
        <taxon>Bacilli</taxon>
        <taxon>Bacillales</taxon>
        <taxon>Bacillaceae</taxon>
        <taxon>Ectobacillus</taxon>
    </lineage>
</organism>
<dbReference type="Proteomes" id="UP001156102">
    <property type="component" value="Unassembled WGS sequence"/>
</dbReference>
<name>A0AA41XAB6_9BACI</name>
<accession>A0AA41XAB6</accession>
<dbReference type="Pfam" id="PF07997">
    <property type="entry name" value="DUF1694"/>
    <property type="match status" value="1"/>
</dbReference>
<keyword evidence="2" id="KW-1185">Reference proteome</keyword>
<dbReference type="PIRSF" id="PIRSF034303">
    <property type="entry name" value="DUF1694"/>
    <property type="match status" value="1"/>
</dbReference>
<proteinExistence type="predicted"/>
<dbReference type="SUPFAM" id="SSF160515">
    <property type="entry name" value="YueI-like"/>
    <property type="match status" value="1"/>
</dbReference>
<dbReference type="EMBL" id="JANCLT010000005">
    <property type="protein sequence ID" value="MCP8969240.1"/>
    <property type="molecule type" value="Genomic_DNA"/>
</dbReference>
<dbReference type="AlphaFoldDB" id="A0AA41XAB6"/>
<dbReference type="InterPro" id="IPR029064">
    <property type="entry name" value="Ribosomal_eL30-like_sf"/>
</dbReference>
<dbReference type="RefSeq" id="WP_254759151.1">
    <property type="nucleotide sequence ID" value="NZ_JANCLT010000005.1"/>
</dbReference>
<evidence type="ECO:0000313" key="2">
    <source>
        <dbReference type="Proteomes" id="UP001156102"/>
    </source>
</evidence>
<gene>
    <name evidence="1" type="ORF">NK662_11890</name>
</gene>
<evidence type="ECO:0000313" key="1">
    <source>
        <dbReference type="EMBL" id="MCP8969240.1"/>
    </source>
</evidence>
<comment type="caution">
    <text evidence="1">The sequence shown here is derived from an EMBL/GenBank/DDBJ whole genome shotgun (WGS) entry which is preliminary data.</text>
</comment>
<dbReference type="Gene3D" id="3.30.1330.30">
    <property type="match status" value="1"/>
</dbReference>